<reference evidence="2" key="1">
    <citation type="submission" date="2012-05" db="EMBL/GenBank/DDBJ databases">
        <authorList>
            <person name="Krishnakumar V."/>
            <person name="Cheung F."/>
            <person name="Xiao Y."/>
            <person name="Chan A."/>
            <person name="Moskal W.A."/>
            <person name="Town C.D."/>
        </authorList>
    </citation>
    <scope>NUCLEOTIDE SEQUENCE</scope>
</reference>
<name>I3SJ41_LOTJA</name>
<organism evidence="2">
    <name type="scientific">Lotus japonicus</name>
    <name type="common">Lotus corniculatus var. japonicus</name>
    <dbReference type="NCBI Taxonomy" id="34305"/>
    <lineage>
        <taxon>Eukaryota</taxon>
        <taxon>Viridiplantae</taxon>
        <taxon>Streptophyta</taxon>
        <taxon>Embryophyta</taxon>
        <taxon>Tracheophyta</taxon>
        <taxon>Spermatophyta</taxon>
        <taxon>Magnoliopsida</taxon>
        <taxon>eudicotyledons</taxon>
        <taxon>Gunneridae</taxon>
        <taxon>Pentapetalae</taxon>
        <taxon>rosids</taxon>
        <taxon>fabids</taxon>
        <taxon>Fabales</taxon>
        <taxon>Fabaceae</taxon>
        <taxon>Papilionoideae</taxon>
        <taxon>50 kb inversion clade</taxon>
        <taxon>NPAAA clade</taxon>
        <taxon>Hologalegina</taxon>
        <taxon>robinioid clade</taxon>
        <taxon>Loteae</taxon>
        <taxon>Lotus</taxon>
    </lineage>
</organism>
<keyword evidence="1" id="KW-0472">Membrane</keyword>
<accession>I3SJ41</accession>
<feature type="transmembrane region" description="Helical" evidence="1">
    <location>
        <begin position="54"/>
        <end position="79"/>
    </location>
</feature>
<keyword evidence="1" id="KW-1133">Transmembrane helix</keyword>
<dbReference type="InterPro" id="IPR052222">
    <property type="entry name" value="DESIGUAL"/>
</dbReference>
<proteinExistence type="evidence at transcript level"/>
<evidence type="ECO:0000256" key="1">
    <source>
        <dbReference type="SAM" id="Phobius"/>
    </source>
</evidence>
<evidence type="ECO:0000313" key="2">
    <source>
        <dbReference type="EMBL" id="AFK40283.1"/>
    </source>
</evidence>
<feature type="transmembrane region" description="Helical" evidence="1">
    <location>
        <begin position="12"/>
        <end position="34"/>
    </location>
</feature>
<protein>
    <submittedName>
        <fullName evidence="2">Uncharacterized protein</fullName>
    </submittedName>
</protein>
<dbReference type="PANTHER" id="PTHR31769">
    <property type="entry name" value="OS07G0462200 PROTEIN-RELATED"/>
    <property type="match status" value="1"/>
</dbReference>
<keyword evidence="1" id="KW-0812">Transmembrane</keyword>
<dbReference type="EMBL" id="BT140488">
    <property type="protein sequence ID" value="AFK40283.1"/>
    <property type="molecule type" value="mRNA"/>
</dbReference>
<dbReference type="AlphaFoldDB" id="I3SJ41"/>
<sequence>MESPARYKFSVILSIIISLLLGLVSFILCIVSEFKRNKKEDLRWNGKLCYLPSSQAFGLGIAALVSFFVAQVIVNSILFKNSCSGGKRNAQHKIPTVARLLLLISCITEESSPWDVSAKTISAIKSHHQHQSMKYESVRLTR</sequence>